<dbReference type="Gene3D" id="1.10.10.10">
    <property type="entry name" value="Winged helix-like DNA-binding domain superfamily/Winged helix DNA-binding domain"/>
    <property type="match status" value="1"/>
</dbReference>
<dbReference type="SUPFAM" id="SSF46785">
    <property type="entry name" value="Winged helix' DNA-binding domain"/>
    <property type="match status" value="1"/>
</dbReference>
<sequence>MARVSPTVATERLFPSAEQTDAMLRNITQRYAGTDPDGLHFCMAMGRLFNSLFASMDKHFAHLGITQGRLIVLLHLDGAAAGISPSTLALHCGVSRAAITKLLIGLEKQGYIQRVVAPTDRRAHTVQLTQAGRTFLDETMPNDQRRLAVIMEPFSVSERQELLRLLSKLAHMFRTAIDEEGRQLPVK</sequence>
<dbReference type="InterPro" id="IPR023187">
    <property type="entry name" value="Tscrpt_reg_MarR-type_CS"/>
</dbReference>
<gene>
    <name evidence="5" type="ORF">MTX78_09040</name>
</gene>
<evidence type="ECO:0000256" key="2">
    <source>
        <dbReference type="ARBA" id="ARBA00023125"/>
    </source>
</evidence>
<evidence type="ECO:0000256" key="1">
    <source>
        <dbReference type="ARBA" id="ARBA00023015"/>
    </source>
</evidence>
<reference evidence="5 6" key="1">
    <citation type="submission" date="2022-03" db="EMBL/GenBank/DDBJ databases">
        <title>Hymenobactersp. isolated from the air.</title>
        <authorList>
            <person name="Won M."/>
            <person name="Kwon S.-W."/>
        </authorList>
    </citation>
    <scope>NUCLEOTIDE SEQUENCE [LARGE SCALE GENOMIC DNA]</scope>
    <source>
        <strain evidence="5 6">KACC 21982</strain>
    </source>
</reference>
<dbReference type="PANTHER" id="PTHR42756">
    <property type="entry name" value="TRANSCRIPTIONAL REGULATOR, MARR"/>
    <property type="match status" value="1"/>
</dbReference>
<keyword evidence="6" id="KW-1185">Reference proteome</keyword>
<dbReference type="PROSITE" id="PS01117">
    <property type="entry name" value="HTH_MARR_1"/>
    <property type="match status" value="1"/>
</dbReference>
<dbReference type="PROSITE" id="PS50995">
    <property type="entry name" value="HTH_MARR_2"/>
    <property type="match status" value="1"/>
</dbReference>
<keyword evidence="3" id="KW-0804">Transcription</keyword>
<dbReference type="InterPro" id="IPR036390">
    <property type="entry name" value="WH_DNA-bd_sf"/>
</dbReference>
<dbReference type="Pfam" id="PF12802">
    <property type="entry name" value="MarR_2"/>
    <property type="match status" value="1"/>
</dbReference>
<dbReference type="InterPro" id="IPR036388">
    <property type="entry name" value="WH-like_DNA-bd_sf"/>
</dbReference>
<accession>A0ABY4D314</accession>
<keyword evidence="1" id="KW-0805">Transcription regulation</keyword>
<feature type="domain" description="HTH marR-type" evidence="4">
    <location>
        <begin position="38"/>
        <end position="171"/>
    </location>
</feature>
<dbReference type="Proteomes" id="UP000831113">
    <property type="component" value="Chromosome"/>
</dbReference>
<protein>
    <submittedName>
        <fullName evidence="5">MarR family transcriptional regulator</fullName>
    </submittedName>
</protein>
<dbReference type="EMBL" id="CP094669">
    <property type="protein sequence ID" value="UOG76732.1"/>
    <property type="molecule type" value="Genomic_DNA"/>
</dbReference>
<dbReference type="PRINTS" id="PR00598">
    <property type="entry name" value="HTHMARR"/>
</dbReference>
<evidence type="ECO:0000256" key="3">
    <source>
        <dbReference type="ARBA" id="ARBA00023163"/>
    </source>
</evidence>
<evidence type="ECO:0000259" key="4">
    <source>
        <dbReference type="PROSITE" id="PS50995"/>
    </source>
</evidence>
<organism evidence="5 6">
    <name type="scientific">Hymenobacter tibetensis</name>
    <dbReference type="NCBI Taxonomy" id="497967"/>
    <lineage>
        <taxon>Bacteria</taxon>
        <taxon>Pseudomonadati</taxon>
        <taxon>Bacteroidota</taxon>
        <taxon>Cytophagia</taxon>
        <taxon>Cytophagales</taxon>
        <taxon>Hymenobacteraceae</taxon>
        <taxon>Hymenobacter</taxon>
    </lineage>
</organism>
<dbReference type="RefSeq" id="WP_243801884.1">
    <property type="nucleotide sequence ID" value="NZ_CP094669.1"/>
</dbReference>
<dbReference type="InterPro" id="IPR000835">
    <property type="entry name" value="HTH_MarR-typ"/>
</dbReference>
<keyword evidence="2" id="KW-0238">DNA-binding</keyword>
<dbReference type="SMART" id="SM00347">
    <property type="entry name" value="HTH_MARR"/>
    <property type="match status" value="1"/>
</dbReference>
<evidence type="ECO:0000313" key="6">
    <source>
        <dbReference type="Proteomes" id="UP000831113"/>
    </source>
</evidence>
<proteinExistence type="predicted"/>
<evidence type="ECO:0000313" key="5">
    <source>
        <dbReference type="EMBL" id="UOG76732.1"/>
    </source>
</evidence>
<name>A0ABY4D314_9BACT</name>
<dbReference type="PANTHER" id="PTHR42756:SF1">
    <property type="entry name" value="TRANSCRIPTIONAL REPRESSOR OF EMRAB OPERON"/>
    <property type="match status" value="1"/>
</dbReference>